<dbReference type="Gene3D" id="1.10.3720.10">
    <property type="entry name" value="MetI-like"/>
    <property type="match status" value="1"/>
</dbReference>
<dbReference type="InterPro" id="IPR000515">
    <property type="entry name" value="MetI-like"/>
</dbReference>
<keyword evidence="4 7" id="KW-0812">Transmembrane</keyword>
<dbReference type="Pfam" id="PF00528">
    <property type="entry name" value="BPD_transp_1"/>
    <property type="match status" value="1"/>
</dbReference>
<dbReference type="GO" id="GO:0005886">
    <property type="term" value="C:plasma membrane"/>
    <property type="evidence" value="ECO:0007669"/>
    <property type="project" value="UniProtKB-SubCell"/>
</dbReference>
<comment type="subcellular location">
    <subcellularLocation>
        <location evidence="1 7">Cell membrane</location>
        <topology evidence="1 7">Multi-pass membrane protein</topology>
    </subcellularLocation>
</comment>
<feature type="compositionally biased region" description="Low complexity" evidence="8">
    <location>
        <begin position="10"/>
        <end position="25"/>
    </location>
</feature>
<sequence>MISPEATLPAAAQRRGAVGAPGRRGSPLRRAQYTAAYALMAPALALFTVAFVIPIGYSVWLSVFGRRSGSGGAYAAREEQFVGLGNYLDVLADPTFWESLLRLAVFSVLLVPLMMVTSILLALLLDLPRARLGAFSRTAIFLPYGVPSVIAALMWGFLYVPEISPVHQLASGVGVELPALLTGDWIYVALVNVVLWGGIGFNTVIIYTSLQSLPREQIDAARIDGCGEARIARYVKLPHVVPATVLTGLFAMIGALQIYSEPTMLATLANGIHSTFFPLMRVYRDAYAHDDLNTAAAGSILLALATVVLSLLVLGGRQLAARRAER</sequence>
<evidence type="ECO:0000256" key="6">
    <source>
        <dbReference type="ARBA" id="ARBA00023136"/>
    </source>
</evidence>
<evidence type="ECO:0000256" key="4">
    <source>
        <dbReference type="ARBA" id="ARBA00022692"/>
    </source>
</evidence>
<dbReference type="GO" id="GO:0055085">
    <property type="term" value="P:transmembrane transport"/>
    <property type="evidence" value="ECO:0007669"/>
    <property type="project" value="InterPro"/>
</dbReference>
<feature type="transmembrane region" description="Helical" evidence="7">
    <location>
        <begin position="295"/>
        <end position="316"/>
    </location>
</feature>
<proteinExistence type="inferred from homology"/>
<evidence type="ECO:0000259" key="9">
    <source>
        <dbReference type="PROSITE" id="PS50928"/>
    </source>
</evidence>
<dbReference type="InterPro" id="IPR051393">
    <property type="entry name" value="ABC_transporter_permease"/>
</dbReference>
<comment type="caution">
    <text evidence="10">The sequence shown here is derived from an EMBL/GenBank/DDBJ whole genome shotgun (WGS) entry which is preliminary data.</text>
</comment>
<dbReference type="AlphaFoldDB" id="A0A543D0H4"/>
<feature type="transmembrane region" description="Helical" evidence="7">
    <location>
        <begin position="240"/>
        <end position="259"/>
    </location>
</feature>
<keyword evidence="6 7" id="KW-0472">Membrane</keyword>
<dbReference type="SUPFAM" id="SSF161098">
    <property type="entry name" value="MetI-like"/>
    <property type="match status" value="1"/>
</dbReference>
<reference evidence="10 11" key="1">
    <citation type="submission" date="2019-06" db="EMBL/GenBank/DDBJ databases">
        <title>Sequencing the genomes of 1000 actinobacteria strains.</title>
        <authorList>
            <person name="Klenk H.-P."/>
        </authorList>
    </citation>
    <scope>NUCLEOTIDE SEQUENCE [LARGE SCALE GENOMIC DNA]</scope>
    <source>
        <strain evidence="10 11">DSM 45301</strain>
    </source>
</reference>
<feature type="transmembrane region" description="Helical" evidence="7">
    <location>
        <begin position="103"/>
        <end position="127"/>
    </location>
</feature>
<feature type="transmembrane region" description="Helical" evidence="7">
    <location>
        <begin position="139"/>
        <end position="160"/>
    </location>
</feature>
<dbReference type="PANTHER" id="PTHR30193:SF41">
    <property type="entry name" value="DIACETYLCHITOBIOSE UPTAKE SYSTEM PERMEASE PROTEIN NGCF"/>
    <property type="match status" value="1"/>
</dbReference>
<feature type="domain" description="ABC transmembrane type-1" evidence="9">
    <location>
        <begin position="100"/>
        <end position="313"/>
    </location>
</feature>
<evidence type="ECO:0000256" key="8">
    <source>
        <dbReference type="SAM" id="MobiDB-lite"/>
    </source>
</evidence>
<dbReference type="EMBL" id="VFPA01000006">
    <property type="protein sequence ID" value="TQM02855.1"/>
    <property type="molecule type" value="Genomic_DNA"/>
</dbReference>
<evidence type="ECO:0000256" key="7">
    <source>
        <dbReference type="RuleBase" id="RU363032"/>
    </source>
</evidence>
<feature type="transmembrane region" description="Helical" evidence="7">
    <location>
        <begin position="33"/>
        <end position="57"/>
    </location>
</feature>
<keyword evidence="2 7" id="KW-0813">Transport</keyword>
<keyword evidence="5 7" id="KW-1133">Transmembrane helix</keyword>
<comment type="similarity">
    <text evidence="7">Belongs to the binding-protein-dependent transport system permease family.</text>
</comment>
<evidence type="ECO:0000256" key="2">
    <source>
        <dbReference type="ARBA" id="ARBA00022448"/>
    </source>
</evidence>
<dbReference type="Proteomes" id="UP000315677">
    <property type="component" value="Unassembled WGS sequence"/>
</dbReference>
<protein>
    <submittedName>
        <fullName evidence="10">Carbohydrate ABC transporter membrane protein 1 (CUT1 family)</fullName>
    </submittedName>
</protein>
<dbReference type="PROSITE" id="PS50928">
    <property type="entry name" value="ABC_TM1"/>
    <property type="match status" value="1"/>
</dbReference>
<accession>A0A543D0H4</accession>
<evidence type="ECO:0000313" key="11">
    <source>
        <dbReference type="Proteomes" id="UP000315677"/>
    </source>
</evidence>
<gene>
    <name evidence="10" type="ORF">FB558_7498</name>
</gene>
<dbReference type="RefSeq" id="WP_142062334.1">
    <property type="nucleotide sequence ID" value="NZ_VFPA01000006.1"/>
</dbReference>
<dbReference type="OrthoDB" id="3210259at2"/>
<name>A0A543D0H4_9PSEU</name>
<evidence type="ECO:0000256" key="5">
    <source>
        <dbReference type="ARBA" id="ARBA00022989"/>
    </source>
</evidence>
<keyword evidence="11" id="KW-1185">Reference proteome</keyword>
<feature type="transmembrane region" description="Helical" evidence="7">
    <location>
        <begin position="185"/>
        <end position="207"/>
    </location>
</feature>
<feature type="region of interest" description="Disordered" evidence="8">
    <location>
        <begin position="1"/>
        <end position="25"/>
    </location>
</feature>
<evidence type="ECO:0000313" key="10">
    <source>
        <dbReference type="EMBL" id="TQM02855.1"/>
    </source>
</evidence>
<organism evidence="10 11">
    <name type="scientific">Pseudonocardia kunmingensis</name>
    <dbReference type="NCBI Taxonomy" id="630975"/>
    <lineage>
        <taxon>Bacteria</taxon>
        <taxon>Bacillati</taxon>
        <taxon>Actinomycetota</taxon>
        <taxon>Actinomycetes</taxon>
        <taxon>Pseudonocardiales</taxon>
        <taxon>Pseudonocardiaceae</taxon>
        <taxon>Pseudonocardia</taxon>
    </lineage>
</organism>
<keyword evidence="3" id="KW-1003">Cell membrane</keyword>
<dbReference type="PANTHER" id="PTHR30193">
    <property type="entry name" value="ABC TRANSPORTER PERMEASE PROTEIN"/>
    <property type="match status" value="1"/>
</dbReference>
<dbReference type="InterPro" id="IPR035906">
    <property type="entry name" value="MetI-like_sf"/>
</dbReference>
<dbReference type="CDD" id="cd06261">
    <property type="entry name" value="TM_PBP2"/>
    <property type="match status" value="1"/>
</dbReference>
<evidence type="ECO:0000256" key="3">
    <source>
        <dbReference type="ARBA" id="ARBA00022475"/>
    </source>
</evidence>
<evidence type="ECO:0000256" key="1">
    <source>
        <dbReference type="ARBA" id="ARBA00004651"/>
    </source>
</evidence>